<dbReference type="Gene3D" id="3.20.80.10">
    <property type="entry name" value="Regulatory factor, effector binding domain"/>
    <property type="match status" value="2"/>
</dbReference>
<accession>A0A852V5R9</accession>
<sequence length="269" mass="28431">MSLNWYSAADDPEVVEFGPVRALSITGQGEPGGAVYGTSVGALYAVAGELIGVAARHGWMFELPCLEGRWWVEDERPPFDVPREEWWWHLFLRLPDAAGVAGNGPVSGGENDAMGGSAGEAVNGPTGGAVNGPVDMTSDGPAGGAVNGPVDMTSDGPAGGAVNGPVDMTWDGPVGAAWDDAWVDEAREAARHPAAARVQLVTFTEGLCVQALHRGPYAEEPKTLARMEAHIRDAGFVPNGLHHEIYLSDVRETDPEKMRTILRQPVRSA</sequence>
<comment type="caution">
    <text evidence="2">The sequence shown here is derived from an EMBL/GenBank/DDBJ whole genome shotgun (WGS) entry which is preliminary data.</text>
</comment>
<protein>
    <recommendedName>
        <fullName evidence="1">GyrI-like small molecule binding domain-containing protein</fullName>
    </recommendedName>
</protein>
<proteinExistence type="predicted"/>
<dbReference type="Pfam" id="PF06445">
    <property type="entry name" value="GyrI-like"/>
    <property type="match status" value="1"/>
</dbReference>
<name>A0A852V5R9_9ACTN</name>
<dbReference type="EMBL" id="JACCCO010000002">
    <property type="protein sequence ID" value="NYF42938.1"/>
    <property type="molecule type" value="Genomic_DNA"/>
</dbReference>
<dbReference type="SUPFAM" id="SSF55136">
    <property type="entry name" value="Probable bacterial effector-binding domain"/>
    <property type="match status" value="1"/>
</dbReference>
<organism evidence="2 3">
    <name type="scientific">Streptosporangium sandarakinum</name>
    <dbReference type="NCBI Taxonomy" id="1260955"/>
    <lineage>
        <taxon>Bacteria</taxon>
        <taxon>Bacillati</taxon>
        <taxon>Actinomycetota</taxon>
        <taxon>Actinomycetes</taxon>
        <taxon>Streptosporangiales</taxon>
        <taxon>Streptosporangiaceae</taxon>
        <taxon>Streptosporangium</taxon>
    </lineage>
</organism>
<feature type="domain" description="GyrI-like small molecule binding" evidence="1">
    <location>
        <begin position="193"/>
        <end position="264"/>
    </location>
</feature>
<dbReference type="RefSeq" id="WP_218912412.1">
    <property type="nucleotide sequence ID" value="NZ_JACCCO010000002.1"/>
</dbReference>
<dbReference type="Proteomes" id="UP000576393">
    <property type="component" value="Unassembled WGS sequence"/>
</dbReference>
<dbReference type="InterPro" id="IPR011256">
    <property type="entry name" value="Reg_factor_effector_dom_sf"/>
</dbReference>
<evidence type="ECO:0000259" key="1">
    <source>
        <dbReference type="Pfam" id="PF06445"/>
    </source>
</evidence>
<keyword evidence="3" id="KW-1185">Reference proteome</keyword>
<reference evidence="2 3" key="1">
    <citation type="submission" date="2020-07" db="EMBL/GenBank/DDBJ databases">
        <title>Sequencing the genomes of 1000 actinobacteria strains.</title>
        <authorList>
            <person name="Klenk H.-P."/>
        </authorList>
    </citation>
    <scope>NUCLEOTIDE SEQUENCE [LARGE SCALE GENOMIC DNA]</scope>
    <source>
        <strain evidence="2 3">DSM 45763</strain>
    </source>
</reference>
<evidence type="ECO:0000313" key="2">
    <source>
        <dbReference type="EMBL" id="NYF42938.1"/>
    </source>
</evidence>
<gene>
    <name evidence="2" type="ORF">HDA43_005139</name>
</gene>
<evidence type="ECO:0000313" key="3">
    <source>
        <dbReference type="Proteomes" id="UP000576393"/>
    </source>
</evidence>
<dbReference type="AlphaFoldDB" id="A0A852V5R9"/>
<dbReference type="InterPro" id="IPR029442">
    <property type="entry name" value="GyrI-like"/>
</dbReference>